<dbReference type="AlphaFoldDB" id="A0A7Z2T6H1"/>
<name>A0A7Z2T6H1_9VIBR</name>
<reference evidence="3 4" key="1">
    <citation type="submission" date="2020-01" db="EMBL/GenBank/DDBJ databases">
        <title>Whole genome and functional gene identification of agarase of Vibrio HN897.</title>
        <authorList>
            <person name="Liu Y."/>
            <person name="Zhao Z."/>
        </authorList>
    </citation>
    <scope>NUCLEOTIDE SEQUENCE [LARGE SCALE GENOMIC DNA]</scope>
    <source>
        <strain evidence="3 4">HN897</strain>
    </source>
</reference>
<dbReference type="Proteomes" id="UP000464262">
    <property type="component" value="Chromosome 2"/>
</dbReference>
<feature type="domain" description="FAD dependent oxidoreductase" evidence="2">
    <location>
        <begin position="6"/>
        <end position="36"/>
    </location>
</feature>
<dbReference type="SUPFAM" id="SSF51905">
    <property type="entry name" value="FAD/NAD(P)-binding domain"/>
    <property type="match status" value="1"/>
</dbReference>
<evidence type="ECO:0000256" key="1">
    <source>
        <dbReference type="ARBA" id="ARBA00023002"/>
    </source>
</evidence>
<dbReference type="KEGG" id="vas:GT360_17255"/>
<protein>
    <submittedName>
        <fullName evidence="3">FAD-dependent oxidoreductase</fullName>
    </submittedName>
</protein>
<dbReference type="RefSeq" id="WP_164650193.1">
    <property type="nucleotide sequence ID" value="NZ_CP047476.1"/>
</dbReference>
<dbReference type="GO" id="GO:0016491">
    <property type="term" value="F:oxidoreductase activity"/>
    <property type="evidence" value="ECO:0007669"/>
    <property type="project" value="UniProtKB-KW"/>
</dbReference>
<dbReference type="Gene3D" id="3.50.50.60">
    <property type="entry name" value="FAD/NAD(P)-binding domain"/>
    <property type="match status" value="1"/>
</dbReference>
<evidence type="ECO:0000259" key="2">
    <source>
        <dbReference type="Pfam" id="PF01266"/>
    </source>
</evidence>
<dbReference type="Pfam" id="PF01266">
    <property type="entry name" value="DAO"/>
    <property type="match status" value="1"/>
</dbReference>
<dbReference type="InterPro" id="IPR006076">
    <property type="entry name" value="FAD-dep_OxRdtase"/>
</dbReference>
<gene>
    <name evidence="3" type="ORF">GT360_17255</name>
</gene>
<proteinExistence type="predicted"/>
<dbReference type="EMBL" id="CP047476">
    <property type="protein sequence ID" value="QIA65293.1"/>
    <property type="molecule type" value="Genomic_DNA"/>
</dbReference>
<dbReference type="InterPro" id="IPR036188">
    <property type="entry name" value="FAD/NAD-bd_sf"/>
</dbReference>
<organism evidence="3 4">
    <name type="scientific">Vibrio astriarenae</name>
    <dbReference type="NCBI Taxonomy" id="1481923"/>
    <lineage>
        <taxon>Bacteria</taxon>
        <taxon>Pseudomonadati</taxon>
        <taxon>Pseudomonadota</taxon>
        <taxon>Gammaproteobacteria</taxon>
        <taxon>Vibrionales</taxon>
        <taxon>Vibrionaceae</taxon>
        <taxon>Vibrio</taxon>
    </lineage>
</organism>
<sequence>MSDKSVAIIGGGVAGATVAMHLAELGVDVTLIEKGTSLVSGPPICHLHAGGNLYREISTEQCIELLEQSIETARLFPHTFNHRPTVIAIPLEDPGSPDQLVPRLDQVKSAYHNLVSVDPRNEVLGSVADYYRLYTKQELLELEGCEQKASPLSFDDWMIPFANKVNLDKLKYPVVAVQEPGWSVFRVGATAMLSLERMANCTLCLESEVVDMYKSDNAWHIQFNADGELKSVEADFLINASGYKTGSIDDMVQQPRERLVEFKAAYVTRWTENQYQWPEVIFHGERGTPNGMAQLTPYSDNTFQLHGMTKDITLFEGGLVSSTSETSQPSLPNHLTSKLEQGWESDVMEKRTRGAIDFVARLLPSFTQANCAGTPLFGAQQIPGNDDTLRAADVSFAGDGYARLEIVKGSSALEGAKAIVNEWKLVDDLESYNSRSIEEIHPQTLSLKAGDIEQKAMQTAVERQYPASLAQYFGSQA</sequence>
<keyword evidence="4" id="KW-1185">Reference proteome</keyword>
<evidence type="ECO:0000313" key="4">
    <source>
        <dbReference type="Proteomes" id="UP000464262"/>
    </source>
</evidence>
<accession>A0A7Z2T6H1</accession>
<evidence type="ECO:0000313" key="3">
    <source>
        <dbReference type="EMBL" id="QIA65293.1"/>
    </source>
</evidence>
<keyword evidence="1" id="KW-0560">Oxidoreductase</keyword>